<comment type="caution">
    <text evidence="1">The sequence shown here is derived from an EMBL/GenBank/DDBJ whole genome shotgun (WGS) entry which is preliminary data.</text>
</comment>
<dbReference type="AlphaFoldDB" id="A0A2B4SPS3"/>
<gene>
    <name evidence="1" type="ORF">AWC38_SpisGene4157</name>
</gene>
<dbReference type="Proteomes" id="UP000225706">
    <property type="component" value="Unassembled WGS sequence"/>
</dbReference>
<name>A0A2B4SPS3_STYPI</name>
<dbReference type="InterPro" id="IPR011029">
    <property type="entry name" value="DEATH-like_dom_sf"/>
</dbReference>
<reference evidence="2" key="1">
    <citation type="journal article" date="2017" name="bioRxiv">
        <title>Comparative analysis of the genomes of Stylophora pistillata and Acropora digitifera provides evidence for extensive differences between species of corals.</title>
        <authorList>
            <person name="Voolstra C.R."/>
            <person name="Li Y."/>
            <person name="Liew Y.J."/>
            <person name="Baumgarten S."/>
            <person name="Zoccola D."/>
            <person name="Flot J.-F."/>
            <person name="Tambutte S."/>
            <person name="Allemand D."/>
            <person name="Aranda M."/>
        </authorList>
    </citation>
    <scope>NUCLEOTIDE SEQUENCE [LARGE SCALE GENOMIC DNA]</scope>
</reference>
<dbReference type="SUPFAM" id="SSF47986">
    <property type="entry name" value="DEATH domain"/>
    <property type="match status" value="1"/>
</dbReference>
<accession>A0A2B4SPS3</accession>
<evidence type="ECO:0000313" key="1">
    <source>
        <dbReference type="EMBL" id="PFX31083.1"/>
    </source>
</evidence>
<evidence type="ECO:0000313" key="2">
    <source>
        <dbReference type="Proteomes" id="UP000225706"/>
    </source>
</evidence>
<protein>
    <submittedName>
        <fullName evidence="1">Uncharacterized protein</fullName>
    </submittedName>
</protein>
<dbReference type="EMBL" id="LSMT01000041">
    <property type="protein sequence ID" value="PFX31083.1"/>
    <property type="molecule type" value="Genomic_DNA"/>
</dbReference>
<dbReference type="OrthoDB" id="6007623at2759"/>
<sequence>MERHCSEELPSQSLEAEDQGNFALAERVIMLIEYLSHDTFEQVRATLEDGLGTDYKALMTKGLPGLYSDDEVMKTERTRNPARTLLRDLINRQLTVAKLLGGLRAIGNKKAINLILKDVKERGITLNLPSMFSKDYRSSSYHSTGQPQEHKDATVFTLVRSTSDSPNPTREQAKTWRAPVQESVFNPLH</sequence>
<proteinExistence type="predicted"/>
<organism evidence="1 2">
    <name type="scientific">Stylophora pistillata</name>
    <name type="common">Smooth cauliflower coral</name>
    <dbReference type="NCBI Taxonomy" id="50429"/>
    <lineage>
        <taxon>Eukaryota</taxon>
        <taxon>Metazoa</taxon>
        <taxon>Cnidaria</taxon>
        <taxon>Anthozoa</taxon>
        <taxon>Hexacorallia</taxon>
        <taxon>Scleractinia</taxon>
        <taxon>Astrocoeniina</taxon>
        <taxon>Pocilloporidae</taxon>
        <taxon>Stylophora</taxon>
    </lineage>
</organism>
<keyword evidence="2" id="KW-1185">Reference proteome</keyword>